<evidence type="ECO:0000256" key="1">
    <source>
        <dbReference type="SAM" id="MobiDB-lite"/>
    </source>
</evidence>
<feature type="region of interest" description="Disordered" evidence="1">
    <location>
        <begin position="1"/>
        <end position="96"/>
    </location>
</feature>
<feature type="compositionally biased region" description="Basic and acidic residues" evidence="1">
    <location>
        <begin position="40"/>
        <end position="49"/>
    </location>
</feature>
<evidence type="ECO:0000313" key="3">
    <source>
        <dbReference type="Proteomes" id="UP001066276"/>
    </source>
</evidence>
<protein>
    <submittedName>
        <fullName evidence="2">Uncharacterized protein</fullName>
    </submittedName>
</protein>
<dbReference type="AlphaFoldDB" id="A0AAV7NMN7"/>
<dbReference type="Proteomes" id="UP001066276">
    <property type="component" value="Chromosome 8"/>
</dbReference>
<dbReference type="EMBL" id="JANPWB010000012">
    <property type="protein sequence ID" value="KAJ1117196.1"/>
    <property type="molecule type" value="Genomic_DNA"/>
</dbReference>
<organism evidence="2 3">
    <name type="scientific">Pleurodeles waltl</name>
    <name type="common">Iberian ribbed newt</name>
    <dbReference type="NCBI Taxonomy" id="8319"/>
    <lineage>
        <taxon>Eukaryota</taxon>
        <taxon>Metazoa</taxon>
        <taxon>Chordata</taxon>
        <taxon>Craniata</taxon>
        <taxon>Vertebrata</taxon>
        <taxon>Euteleostomi</taxon>
        <taxon>Amphibia</taxon>
        <taxon>Batrachia</taxon>
        <taxon>Caudata</taxon>
        <taxon>Salamandroidea</taxon>
        <taxon>Salamandridae</taxon>
        <taxon>Pleurodelinae</taxon>
        <taxon>Pleurodeles</taxon>
    </lineage>
</organism>
<feature type="compositionally biased region" description="Basic and acidic residues" evidence="1">
    <location>
        <begin position="87"/>
        <end position="96"/>
    </location>
</feature>
<gene>
    <name evidence="2" type="ORF">NDU88_005396</name>
</gene>
<comment type="caution">
    <text evidence="2">The sequence shown here is derived from an EMBL/GenBank/DDBJ whole genome shotgun (WGS) entry which is preliminary data.</text>
</comment>
<evidence type="ECO:0000313" key="2">
    <source>
        <dbReference type="EMBL" id="KAJ1117196.1"/>
    </source>
</evidence>
<proteinExistence type="predicted"/>
<reference evidence="2" key="1">
    <citation type="journal article" date="2022" name="bioRxiv">
        <title>Sequencing and chromosome-scale assembly of the giantPleurodeles waltlgenome.</title>
        <authorList>
            <person name="Brown T."/>
            <person name="Elewa A."/>
            <person name="Iarovenko S."/>
            <person name="Subramanian E."/>
            <person name="Araus A.J."/>
            <person name="Petzold A."/>
            <person name="Susuki M."/>
            <person name="Suzuki K.-i.T."/>
            <person name="Hayashi T."/>
            <person name="Toyoda A."/>
            <person name="Oliveira C."/>
            <person name="Osipova E."/>
            <person name="Leigh N.D."/>
            <person name="Simon A."/>
            <person name="Yun M.H."/>
        </authorList>
    </citation>
    <scope>NUCLEOTIDE SEQUENCE</scope>
    <source>
        <strain evidence="2">20211129_DDA</strain>
        <tissue evidence="2">Liver</tissue>
    </source>
</reference>
<accession>A0AAV7NMN7</accession>
<keyword evidence="3" id="KW-1185">Reference proteome</keyword>
<name>A0AAV7NMN7_PLEWA</name>
<sequence length="96" mass="10802">MLKGNTPRPGRSESSKGRGRRRTRIAEERNETQRSAVGPKRTEGEQKEEATEEDATQSRGHSSRGGREGELRTRKPATFLEECGLSRYEDGQGREL</sequence>